<feature type="region of interest" description="Disordered" evidence="1">
    <location>
        <begin position="63"/>
        <end position="83"/>
    </location>
</feature>
<name>A0ABQ4L4Q9_SIMTE</name>
<comment type="caution">
    <text evidence="2">The sequence shown here is derived from an EMBL/GenBank/DDBJ whole genome shotgun (WGS) entry which is preliminary data.</text>
</comment>
<evidence type="ECO:0000313" key="2">
    <source>
        <dbReference type="EMBL" id="GIN98876.1"/>
    </source>
</evidence>
<organism evidence="2 3">
    <name type="scientific">Siminovitchia terrae</name>
    <name type="common">Bacillus terrae</name>
    <dbReference type="NCBI Taxonomy" id="1914933"/>
    <lineage>
        <taxon>Bacteria</taxon>
        <taxon>Bacillati</taxon>
        <taxon>Bacillota</taxon>
        <taxon>Bacilli</taxon>
        <taxon>Bacillales</taxon>
        <taxon>Bacillaceae</taxon>
        <taxon>Siminovitchia</taxon>
    </lineage>
</organism>
<gene>
    <name evidence="2" type="ORF">J6TS1_47460</name>
</gene>
<reference evidence="2 3" key="1">
    <citation type="submission" date="2021-03" db="EMBL/GenBank/DDBJ databases">
        <title>Antimicrobial resistance genes in bacteria isolated from Japanese honey, and their potential for conferring macrolide and lincosamide resistance in the American foulbrood pathogen Paenibacillus larvae.</title>
        <authorList>
            <person name="Okamoto M."/>
            <person name="Kumagai M."/>
            <person name="Kanamori H."/>
            <person name="Takamatsu D."/>
        </authorList>
    </citation>
    <scope>NUCLEOTIDE SEQUENCE [LARGE SCALE GENOMIC DNA]</scope>
    <source>
        <strain evidence="2 3">J6TS1</strain>
    </source>
</reference>
<proteinExistence type="predicted"/>
<protein>
    <submittedName>
        <fullName evidence="2">Uncharacterized protein</fullName>
    </submittedName>
</protein>
<keyword evidence="3" id="KW-1185">Reference proteome</keyword>
<dbReference type="Proteomes" id="UP000680670">
    <property type="component" value="Unassembled WGS sequence"/>
</dbReference>
<evidence type="ECO:0000256" key="1">
    <source>
        <dbReference type="SAM" id="MobiDB-lite"/>
    </source>
</evidence>
<dbReference type="EMBL" id="BORJ01000018">
    <property type="protein sequence ID" value="GIN98876.1"/>
    <property type="molecule type" value="Genomic_DNA"/>
</dbReference>
<evidence type="ECO:0000313" key="3">
    <source>
        <dbReference type="Proteomes" id="UP000680670"/>
    </source>
</evidence>
<accession>A0ABQ4L4Q9</accession>
<sequence length="83" mass="9652">MFKNRVAQTALSQWRFSLISIDSLLFLVIAFNYDYNILHFVQNVNRKAQRRADLGNNHKITPKEQYSAITREQPNPCAGARQN</sequence>